<dbReference type="InterPro" id="IPR004046">
    <property type="entry name" value="GST_C"/>
</dbReference>
<dbReference type="SFLD" id="SFLDG00358">
    <property type="entry name" value="Main_(cytGST)"/>
    <property type="match status" value="1"/>
</dbReference>
<name>A0ABZ2KLM6_9BACT</name>
<evidence type="ECO:0000313" key="5">
    <source>
        <dbReference type="Proteomes" id="UP001379533"/>
    </source>
</evidence>
<dbReference type="InterPro" id="IPR010987">
    <property type="entry name" value="Glutathione-S-Trfase_C-like"/>
</dbReference>
<evidence type="ECO:0000313" key="4">
    <source>
        <dbReference type="EMBL" id="WXA99446.1"/>
    </source>
</evidence>
<dbReference type="Gene3D" id="1.20.1050.10">
    <property type="match status" value="1"/>
</dbReference>
<dbReference type="InterPro" id="IPR036282">
    <property type="entry name" value="Glutathione-S-Trfase_C_sf"/>
</dbReference>
<evidence type="ECO:0000256" key="1">
    <source>
        <dbReference type="RuleBase" id="RU003494"/>
    </source>
</evidence>
<dbReference type="InterPro" id="IPR036249">
    <property type="entry name" value="Thioredoxin-like_sf"/>
</dbReference>
<gene>
    <name evidence="4" type="ORF">LZC95_21825</name>
</gene>
<dbReference type="PANTHER" id="PTHR44051">
    <property type="entry name" value="GLUTATHIONE S-TRANSFERASE-RELATED"/>
    <property type="match status" value="1"/>
</dbReference>
<reference evidence="4 5" key="1">
    <citation type="submission" date="2021-12" db="EMBL/GenBank/DDBJ databases">
        <title>Discovery of the Pendulisporaceae a myxobacterial family with distinct sporulation behavior and unique specialized metabolism.</title>
        <authorList>
            <person name="Garcia R."/>
            <person name="Popoff A."/>
            <person name="Bader C.D."/>
            <person name="Loehr J."/>
            <person name="Walesch S."/>
            <person name="Walt C."/>
            <person name="Boldt J."/>
            <person name="Bunk B."/>
            <person name="Haeckl F.J.F.P.J."/>
            <person name="Gunesch A.P."/>
            <person name="Birkelbach J."/>
            <person name="Nuebel U."/>
            <person name="Pietschmann T."/>
            <person name="Bach T."/>
            <person name="Mueller R."/>
        </authorList>
    </citation>
    <scope>NUCLEOTIDE SEQUENCE [LARGE SCALE GENOMIC DNA]</scope>
    <source>
        <strain evidence="4 5">MSr12523</strain>
    </source>
</reference>
<dbReference type="EMBL" id="CP089982">
    <property type="protein sequence ID" value="WXA99446.1"/>
    <property type="molecule type" value="Genomic_DNA"/>
</dbReference>
<dbReference type="InterPro" id="IPR004045">
    <property type="entry name" value="Glutathione_S-Trfase_N"/>
</dbReference>
<comment type="similarity">
    <text evidence="1">Belongs to the GST superfamily.</text>
</comment>
<dbReference type="PROSITE" id="PS50405">
    <property type="entry name" value="GST_CTER"/>
    <property type="match status" value="1"/>
</dbReference>
<dbReference type="SFLD" id="SFLDS00019">
    <property type="entry name" value="Glutathione_Transferase_(cytos"/>
    <property type="match status" value="1"/>
</dbReference>
<feature type="domain" description="GST N-terminal" evidence="2">
    <location>
        <begin position="1"/>
        <end position="83"/>
    </location>
</feature>
<dbReference type="Pfam" id="PF02798">
    <property type="entry name" value="GST_N"/>
    <property type="match status" value="1"/>
</dbReference>
<protein>
    <submittedName>
        <fullName evidence="4">Glutathione S-transferase family protein</fullName>
    </submittedName>
</protein>
<dbReference type="RefSeq" id="WP_394850086.1">
    <property type="nucleotide sequence ID" value="NZ_CP089982.1"/>
</dbReference>
<dbReference type="Gene3D" id="3.40.30.10">
    <property type="entry name" value="Glutaredoxin"/>
    <property type="match status" value="1"/>
</dbReference>
<keyword evidence="5" id="KW-1185">Reference proteome</keyword>
<accession>A0ABZ2KLM6</accession>
<dbReference type="PANTHER" id="PTHR44051:SF8">
    <property type="entry name" value="GLUTATHIONE S-TRANSFERASE GSTA"/>
    <property type="match status" value="1"/>
</dbReference>
<dbReference type="SUPFAM" id="SSF47616">
    <property type="entry name" value="GST C-terminal domain-like"/>
    <property type="match status" value="1"/>
</dbReference>
<proteinExistence type="inferred from homology"/>
<sequence length="208" mass="23859">MATKLYEGSISPNSRKVRLLAAELDIPIDCVTLNFAKREFRSPEYLARNPNGKVPTLEEDDGFVLWESGAILKYLASKRPDREMVPTDPREQAMLDQWLLWWTAHPEAALYRLIMERLVKPFRGVRGNDPTIVADAEEDLARFLPILDQHLQVHEYIVKRLSVVDYAVAPWLEAAQGPLHVDLRGYGAIAAWLSRMQARPRWISLEAR</sequence>
<dbReference type="Pfam" id="PF00043">
    <property type="entry name" value="GST_C"/>
    <property type="match status" value="1"/>
</dbReference>
<feature type="domain" description="GST C-terminal" evidence="3">
    <location>
        <begin position="88"/>
        <end position="208"/>
    </location>
</feature>
<dbReference type="Proteomes" id="UP001379533">
    <property type="component" value="Chromosome"/>
</dbReference>
<dbReference type="SUPFAM" id="SSF52833">
    <property type="entry name" value="Thioredoxin-like"/>
    <property type="match status" value="1"/>
</dbReference>
<dbReference type="InterPro" id="IPR040079">
    <property type="entry name" value="Glutathione_S-Trfase"/>
</dbReference>
<dbReference type="PROSITE" id="PS50404">
    <property type="entry name" value="GST_NTER"/>
    <property type="match status" value="1"/>
</dbReference>
<organism evidence="4 5">
    <name type="scientific">Pendulispora brunnea</name>
    <dbReference type="NCBI Taxonomy" id="2905690"/>
    <lineage>
        <taxon>Bacteria</taxon>
        <taxon>Pseudomonadati</taxon>
        <taxon>Myxococcota</taxon>
        <taxon>Myxococcia</taxon>
        <taxon>Myxococcales</taxon>
        <taxon>Sorangiineae</taxon>
        <taxon>Pendulisporaceae</taxon>
        <taxon>Pendulispora</taxon>
    </lineage>
</organism>
<evidence type="ECO:0000259" key="3">
    <source>
        <dbReference type="PROSITE" id="PS50405"/>
    </source>
</evidence>
<evidence type="ECO:0000259" key="2">
    <source>
        <dbReference type="PROSITE" id="PS50404"/>
    </source>
</evidence>